<organism evidence="1 2">
    <name type="scientific">Quadrisphaera setariae</name>
    <dbReference type="NCBI Taxonomy" id="2593304"/>
    <lineage>
        <taxon>Bacteria</taxon>
        <taxon>Bacillati</taxon>
        <taxon>Actinomycetota</taxon>
        <taxon>Actinomycetes</taxon>
        <taxon>Kineosporiales</taxon>
        <taxon>Kineosporiaceae</taxon>
        <taxon>Quadrisphaera</taxon>
    </lineage>
</organism>
<dbReference type="Gene3D" id="3.30.70.20">
    <property type="match status" value="1"/>
</dbReference>
<accession>A0A5C8ZC57</accession>
<dbReference type="RefSeq" id="WP_147927414.1">
    <property type="nucleotide sequence ID" value="NZ_VKAC01000010.1"/>
</dbReference>
<keyword evidence="2" id="KW-1185">Reference proteome</keyword>
<dbReference type="Pfam" id="PF13459">
    <property type="entry name" value="Fer4_15"/>
    <property type="match status" value="1"/>
</dbReference>
<dbReference type="Proteomes" id="UP000321234">
    <property type="component" value="Unassembled WGS sequence"/>
</dbReference>
<dbReference type="AlphaFoldDB" id="A0A5C8ZC57"/>
<sequence length="107" mass="11515">MSRTTTAQVPVQLTTRAEAERGQGVDGVERVHVDWTRCDGRGLCTELLGELLAEDDWGYPVSTTGEVAPAVPRSLRRAARLAVAECPRMALSLRPPTDGSSTARRPG</sequence>
<name>A0A5C8ZC57_9ACTN</name>
<evidence type="ECO:0000313" key="1">
    <source>
        <dbReference type="EMBL" id="TXR55024.1"/>
    </source>
</evidence>
<evidence type="ECO:0000313" key="2">
    <source>
        <dbReference type="Proteomes" id="UP000321234"/>
    </source>
</evidence>
<reference evidence="1 2" key="1">
    <citation type="submission" date="2019-07" db="EMBL/GenBank/DDBJ databases">
        <title>Quadrisphaera sp. strain DD2A genome sequencing and assembly.</title>
        <authorList>
            <person name="Kim I."/>
        </authorList>
    </citation>
    <scope>NUCLEOTIDE SEQUENCE [LARGE SCALE GENOMIC DNA]</scope>
    <source>
        <strain evidence="1 2">DD2A</strain>
    </source>
</reference>
<protein>
    <submittedName>
        <fullName evidence="1">Ferredoxin</fullName>
    </submittedName>
</protein>
<comment type="caution">
    <text evidence="1">The sequence shown here is derived from an EMBL/GenBank/DDBJ whole genome shotgun (WGS) entry which is preliminary data.</text>
</comment>
<gene>
    <name evidence="1" type="ORF">FMM08_16085</name>
</gene>
<dbReference type="SUPFAM" id="SSF54862">
    <property type="entry name" value="4Fe-4S ferredoxins"/>
    <property type="match status" value="1"/>
</dbReference>
<dbReference type="OrthoDB" id="3215002at2"/>
<proteinExistence type="predicted"/>
<dbReference type="EMBL" id="VKAC01000010">
    <property type="protein sequence ID" value="TXR55024.1"/>
    <property type="molecule type" value="Genomic_DNA"/>
</dbReference>